<dbReference type="GO" id="GO:0043565">
    <property type="term" value="F:sequence-specific DNA binding"/>
    <property type="evidence" value="ECO:0007669"/>
    <property type="project" value="InterPro"/>
</dbReference>
<dbReference type="PROSITE" id="PS01124">
    <property type="entry name" value="HTH_ARAC_FAMILY_2"/>
    <property type="match status" value="1"/>
</dbReference>
<evidence type="ECO:0000313" key="4">
    <source>
        <dbReference type="EMBL" id="QBE66522.1"/>
    </source>
</evidence>
<dbReference type="Pfam" id="PF12833">
    <property type="entry name" value="HTH_18"/>
    <property type="match status" value="1"/>
</dbReference>
<dbReference type="EMBL" id="CP035913">
    <property type="protein sequence ID" value="QBE66522.1"/>
    <property type="molecule type" value="Genomic_DNA"/>
</dbReference>
<name>A0A4P6L6L5_9BURK</name>
<keyword evidence="1" id="KW-0805">Transcription regulation</keyword>
<proteinExistence type="predicted"/>
<dbReference type="Proteomes" id="UP000290637">
    <property type="component" value="Chromosome"/>
</dbReference>
<dbReference type="InterPro" id="IPR009594">
    <property type="entry name" value="Tscrpt_reg_HTH_AraC_N"/>
</dbReference>
<protein>
    <submittedName>
        <fullName evidence="4">AraC family transcriptional regulator</fullName>
    </submittedName>
</protein>
<dbReference type="OrthoDB" id="34150at2"/>
<dbReference type="Pfam" id="PF06719">
    <property type="entry name" value="AraC_N"/>
    <property type="match status" value="1"/>
</dbReference>
<dbReference type="Gene3D" id="1.10.10.60">
    <property type="entry name" value="Homeodomain-like"/>
    <property type="match status" value="1"/>
</dbReference>
<dbReference type="InterPro" id="IPR009057">
    <property type="entry name" value="Homeodomain-like_sf"/>
</dbReference>
<dbReference type="AlphaFoldDB" id="A0A4P6L6L5"/>
<accession>A0A4P6L6L5</accession>
<keyword evidence="2" id="KW-0804">Transcription</keyword>
<dbReference type="InterPro" id="IPR018060">
    <property type="entry name" value="HTH_AraC"/>
</dbReference>
<evidence type="ECO:0000259" key="3">
    <source>
        <dbReference type="PROSITE" id="PS01124"/>
    </source>
</evidence>
<dbReference type="GO" id="GO:0003700">
    <property type="term" value="F:DNA-binding transcription factor activity"/>
    <property type="evidence" value="ECO:0007669"/>
    <property type="project" value="InterPro"/>
</dbReference>
<dbReference type="SUPFAM" id="SSF46689">
    <property type="entry name" value="Homeodomain-like"/>
    <property type="match status" value="2"/>
</dbReference>
<gene>
    <name evidence="4" type="ORF">EWM63_29085</name>
</gene>
<dbReference type="KEGG" id="plue:EWM63_29085"/>
<sequence length="393" mass="44000">MPIMIAGSQRRMPGLIFMCFPLTRLSSAFDNLAASTVEAVSLFCRILARFSERVIIPFAFVTSRLILMPEIETDTVHQTSHTALPFSLSAPDRREELRMQLVSRVGALIGTAASLQTSIPGVTLYRYCAPTLPDAATYEPSVAMVLQGRKRVTLGQTSFDYDPSHFLLTSLDLPVTSQVVEASREDPYLCMRLKLDIAMVHELLGRETNRAVLIHTSKPAMTTAETTAEFLDAFCRLLDLQHAPQDMEFMSGLIKREIVYRILHSAAGQRLRSIATVGENSQRAAKAVEWIRDNYTKPLRVEMLAGLACMGVSTLHHHFRALTSMSPLQYQKQLRLHEARRRMLMDGLDAAHAAFEVGYESASQFNREYSRFFGQSPMRDVRALRIVGDKAGS</sequence>
<dbReference type="PANTHER" id="PTHR43436">
    <property type="entry name" value="ARAC-FAMILY TRANSCRIPTIONAL REGULATOR"/>
    <property type="match status" value="1"/>
</dbReference>
<evidence type="ECO:0000256" key="2">
    <source>
        <dbReference type="ARBA" id="ARBA00023163"/>
    </source>
</evidence>
<evidence type="ECO:0000256" key="1">
    <source>
        <dbReference type="ARBA" id="ARBA00023015"/>
    </source>
</evidence>
<reference evidence="4 5" key="1">
    <citation type="submission" date="2019-02" db="EMBL/GenBank/DDBJ databases">
        <title>Draft Genome Sequences of Six Type Strains of the Genus Massilia.</title>
        <authorList>
            <person name="Miess H."/>
            <person name="Frediansyhah A."/>
            <person name="Gross H."/>
        </authorList>
    </citation>
    <scope>NUCLEOTIDE SEQUENCE [LARGE SCALE GENOMIC DNA]</scope>
    <source>
        <strain evidence="4 5">DSM 17473</strain>
    </source>
</reference>
<keyword evidence="5" id="KW-1185">Reference proteome</keyword>
<evidence type="ECO:0000313" key="5">
    <source>
        <dbReference type="Proteomes" id="UP000290637"/>
    </source>
</evidence>
<dbReference type="PANTHER" id="PTHR43436:SF1">
    <property type="entry name" value="TRANSCRIPTIONAL REGULATORY PROTEIN"/>
    <property type="match status" value="1"/>
</dbReference>
<dbReference type="SMART" id="SM00342">
    <property type="entry name" value="HTH_ARAC"/>
    <property type="match status" value="1"/>
</dbReference>
<organism evidence="4 5">
    <name type="scientific">Pseudoduganella lutea</name>
    <dbReference type="NCBI Taxonomy" id="321985"/>
    <lineage>
        <taxon>Bacteria</taxon>
        <taxon>Pseudomonadati</taxon>
        <taxon>Pseudomonadota</taxon>
        <taxon>Betaproteobacteria</taxon>
        <taxon>Burkholderiales</taxon>
        <taxon>Oxalobacteraceae</taxon>
        <taxon>Telluria group</taxon>
        <taxon>Pseudoduganella</taxon>
    </lineage>
</organism>
<feature type="domain" description="HTH araC/xylS-type" evidence="3">
    <location>
        <begin position="285"/>
        <end position="383"/>
    </location>
</feature>